<proteinExistence type="inferred from homology"/>
<keyword evidence="14" id="KW-1185">Reference proteome</keyword>
<evidence type="ECO:0000256" key="5">
    <source>
        <dbReference type="ARBA" id="ARBA00022655"/>
    </source>
</evidence>
<sequence>MHFIVMGAGAIGLYVGGRLAAAGEAVTLVGRPRILDAIARDGLRVSDLDGADAHVPARMLRLAPSPDGMECPRDAIVLLCVKGGATAQAARALGAACPPGTPVVSLQNGVDNVARIAAHAPALRPIGAMVPYNVLLRGTHVHRATTGDIHLQRDPAAAATADAFRAAGLGTTVVEDIRPVQWGKLLLNLNNPVNALSDLPLREELRDRDCRTVLAALQAEALRAMARARIRPAKVAPLPPALLPHVLRLPDALFTRLARRMLRIDPAARSSMWDDLEAGRPTEIDDLCGAVVRLAAAHGLRAPCNERMCALLAGLRQRLTGAQMRQALGL</sequence>
<feature type="domain" description="Ketopantoate reductase N-terminal" evidence="11">
    <location>
        <begin position="4"/>
        <end position="152"/>
    </location>
</feature>
<keyword evidence="5 10" id="KW-0566">Pantothenate biosynthesis</keyword>
<evidence type="ECO:0000256" key="6">
    <source>
        <dbReference type="ARBA" id="ARBA00022857"/>
    </source>
</evidence>
<dbReference type="InterPro" id="IPR036291">
    <property type="entry name" value="NAD(P)-bd_dom_sf"/>
</dbReference>
<dbReference type="EC" id="1.1.1.169" evidence="3 10"/>
<gene>
    <name evidence="13" type="ORF">SAMN04489708_13919</name>
</gene>
<evidence type="ECO:0000256" key="10">
    <source>
        <dbReference type="RuleBase" id="RU362068"/>
    </source>
</evidence>
<evidence type="ECO:0000256" key="4">
    <source>
        <dbReference type="ARBA" id="ARBA00019465"/>
    </source>
</evidence>
<dbReference type="GO" id="GO:0005737">
    <property type="term" value="C:cytoplasm"/>
    <property type="evidence" value="ECO:0007669"/>
    <property type="project" value="TreeGrafter"/>
</dbReference>
<accession>A0A1H0WH64</accession>
<dbReference type="Pfam" id="PF02558">
    <property type="entry name" value="ApbA"/>
    <property type="match status" value="1"/>
</dbReference>
<dbReference type="UniPathway" id="UPA00028">
    <property type="reaction ID" value="UER00004"/>
</dbReference>
<dbReference type="EMBL" id="FNJL01000039">
    <property type="protein sequence ID" value="SDP89948.1"/>
    <property type="molecule type" value="Genomic_DNA"/>
</dbReference>
<dbReference type="InterPro" id="IPR013332">
    <property type="entry name" value="KPR_N"/>
</dbReference>
<dbReference type="Pfam" id="PF08546">
    <property type="entry name" value="ApbA_C"/>
    <property type="match status" value="1"/>
</dbReference>
<dbReference type="InterPro" id="IPR013328">
    <property type="entry name" value="6PGD_dom2"/>
</dbReference>
<keyword evidence="7 10" id="KW-0560">Oxidoreductase</keyword>
<comment type="pathway">
    <text evidence="1 10">Cofactor biosynthesis; (R)-pantothenate biosynthesis; (R)-pantoate from 3-methyl-2-oxobutanoate: step 2/2.</text>
</comment>
<evidence type="ECO:0000313" key="13">
    <source>
        <dbReference type="EMBL" id="SDP89948.1"/>
    </source>
</evidence>
<dbReference type="RefSeq" id="WP_092839359.1">
    <property type="nucleotide sequence ID" value="NZ_FNJL01000039.1"/>
</dbReference>
<comment type="similarity">
    <text evidence="2 10">Belongs to the ketopantoate reductase family.</text>
</comment>
<dbReference type="InterPro" id="IPR050838">
    <property type="entry name" value="Ketopantoate_reductase"/>
</dbReference>
<dbReference type="NCBIfam" id="NF006083">
    <property type="entry name" value="PRK08229.1"/>
    <property type="match status" value="1"/>
</dbReference>
<dbReference type="OrthoDB" id="8555723at2"/>
<dbReference type="PANTHER" id="PTHR43765">
    <property type="entry name" value="2-DEHYDROPANTOATE 2-REDUCTASE-RELATED"/>
    <property type="match status" value="1"/>
</dbReference>
<evidence type="ECO:0000256" key="2">
    <source>
        <dbReference type="ARBA" id="ARBA00007870"/>
    </source>
</evidence>
<evidence type="ECO:0000256" key="1">
    <source>
        <dbReference type="ARBA" id="ARBA00004994"/>
    </source>
</evidence>
<dbReference type="NCBIfam" id="TIGR00745">
    <property type="entry name" value="apbA_panE"/>
    <property type="match status" value="1"/>
</dbReference>
<dbReference type="InterPro" id="IPR013752">
    <property type="entry name" value="KPA_reductase"/>
</dbReference>
<organism evidence="13 14">
    <name type="scientific">Paracidovorax cattleyae</name>
    <dbReference type="NCBI Taxonomy" id="80868"/>
    <lineage>
        <taxon>Bacteria</taxon>
        <taxon>Pseudomonadati</taxon>
        <taxon>Pseudomonadota</taxon>
        <taxon>Betaproteobacteria</taxon>
        <taxon>Burkholderiales</taxon>
        <taxon>Comamonadaceae</taxon>
        <taxon>Paracidovorax</taxon>
    </lineage>
</organism>
<dbReference type="SUPFAM" id="SSF51735">
    <property type="entry name" value="NAD(P)-binding Rossmann-fold domains"/>
    <property type="match status" value="1"/>
</dbReference>
<feature type="domain" description="Ketopantoate reductase C-terminal" evidence="12">
    <location>
        <begin position="176"/>
        <end position="314"/>
    </location>
</feature>
<dbReference type="InterPro" id="IPR003710">
    <property type="entry name" value="ApbA"/>
</dbReference>
<comment type="catalytic activity">
    <reaction evidence="9 10">
        <text>(R)-pantoate + NADP(+) = 2-dehydropantoate + NADPH + H(+)</text>
        <dbReference type="Rhea" id="RHEA:16233"/>
        <dbReference type="ChEBI" id="CHEBI:11561"/>
        <dbReference type="ChEBI" id="CHEBI:15378"/>
        <dbReference type="ChEBI" id="CHEBI:15980"/>
        <dbReference type="ChEBI" id="CHEBI:57783"/>
        <dbReference type="ChEBI" id="CHEBI:58349"/>
        <dbReference type="EC" id="1.1.1.169"/>
    </reaction>
</comment>
<dbReference type="GO" id="GO:0008677">
    <property type="term" value="F:2-dehydropantoate 2-reductase activity"/>
    <property type="evidence" value="ECO:0007669"/>
    <property type="project" value="UniProtKB-EC"/>
</dbReference>
<dbReference type="SUPFAM" id="SSF48179">
    <property type="entry name" value="6-phosphogluconate dehydrogenase C-terminal domain-like"/>
    <property type="match status" value="1"/>
</dbReference>
<evidence type="ECO:0000313" key="14">
    <source>
        <dbReference type="Proteomes" id="UP000199317"/>
    </source>
</evidence>
<evidence type="ECO:0000259" key="12">
    <source>
        <dbReference type="Pfam" id="PF08546"/>
    </source>
</evidence>
<reference evidence="14" key="1">
    <citation type="submission" date="2016-10" db="EMBL/GenBank/DDBJ databases">
        <authorList>
            <person name="Varghese N."/>
            <person name="Submissions S."/>
        </authorList>
    </citation>
    <scope>NUCLEOTIDE SEQUENCE [LARGE SCALE GENOMIC DNA]</scope>
    <source>
        <strain evidence="14">DSM 17101</strain>
    </source>
</reference>
<dbReference type="Proteomes" id="UP000199317">
    <property type="component" value="Unassembled WGS sequence"/>
</dbReference>
<dbReference type="GO" id="GO:0015940">
    <property type="term" value="P:pantothenate biosynthetic process"/>
    <property type="evidence" value="ECO:0007669"/>
    <property type="project" value="UniProtKB-UniPathway"/>
</dbReference>
<name>A0A1H0WH64_9BURK</name>
<protein>
    <recommendedName>
        <fullName evidence="4 10">2-dehydropantoate 2-reductase</fullName>
        <ecNumber evidence="3 10">1.1.1.169</ecNumber>
    </recommendedName>
    <alternativeName>
        <fullName evidence="8 10">Ketopantoate reductase</fullName>
    </alternativeName>
</protein>
<keyword evidence="6 10" id="KW-0521">NADP</keyword>
<dbReference type="AlphaFoldDB" id="A0A1H0WH64"/>
<evidence type="ECO:0000256" key="3">
    <source>
        <dbReference type="ARBA" id="ARBA00013014"/>
    </source>
</evidence>
<evidence type="ECO:0000256" key="7">
    <source>
        <dbReference type="ARBA" id="ARBA00023002"/>
    </source>
</evidence>
<evidence type="ECO:0000256" key="9">
    <source>
        <dbReference type="ARBA" id="ARBA00048793"/>
    </source>
</evidence>
<dbReference type="PANTHER" id="PTHR43765:SF2">
    <property type="entry name" value="2-DEHYDROPANTOATE 2-REDUCTASE"/>
    <property type="match status" value="1"/>
</dbReference>
<comment type="function">
    <text evidence="10">Catalyzes the NADPH-dependent reduction of ketopantoate into pantoic acid.</text>
</comment>
<evidence type="ECO:0000259" key="11">
    <source>
        <dbReference type="Pfam" id="PF02558"/>
    </source>
</evidence>
<evidence type="ECO:0000256" key="8">
    <source>
        <dbReference type="ARBA" id="ARBA00032024"/>
    </source>
</evidence>
<dbReference type="Gene3D" id="1.10.1040.10">
    <property type="entry name" value="N-(1-d-carboxylethyl)-l-norvaline Dehydrogenase, domain 2"/>
    <property type="match status" value="1"/>
</dbReference>
<dbReference type="Gene3D" id="3.40.50.720">
    <property type="entry name" value="NAD(P)-binding Rossmann-like Domain"/>
    <property type="match status" value="1"/>
</dbReference>
<dbReference type="GO" id="GO:0050661">
    <property type="term" value="F:NADP binding"/>
    <property type="evidence" value="ECO:0007669"/>
    <property type="project" value="TreeGrafter"/>
</dbReference>
<dbReference type="InterPro" id="IPR008927">
    <property type="entry name" value="6-PGluconate_DH-like_C_sf"/>
</dbReference>